<keyword evidence="3" id="KW-1185">Reference proteome</keyword>
<evidence type="ECO:0000256" key="1">
    <source>
        <dbReference type="SAM" id="Phobius"/>
    </source>
</evidence>
<keyword evidence="1" id="KW-0472">Membrane</keyword>
<gene>
    <name evidence="2" type="ORF">VT73_00560</name>
</gene>
<name>A0A0C5BFA4_9MICO</name>
<keyword evidence="1" id="KW-1133">Transmembrane helix</keyword>
<proteinExistence type="predicted"/>
<dbReference type="KEGG" id="rtx:TI83_08625"/>
<sequence length="68" mass="7667">MVQVTIYIFVIRKRKDFLLLGSIIFGLVILVVVRLGCVDLLSLRGIFAYKFLGALWKPAALCRLKNIG</sequence>
<evidence type="ECO:0000313" key="2">
    <source>
        <dbReference type="EMBL" id="KKM47366.1"/>
    </source>
</evidence>
<dbReference type="PATRIC" id="fig|145458.7.peg.1972"/>
<reference evidence="2 3" key="1">
    <citation type="submission" date="2015-04" db="EMBL/GenBank/DDBJ databases">
        <title>Draft genome sequence of Rathayibacter toxicus strain FH-142 (AKA 70134 or CS 32), a Western Australian isolate.</title>
        <authorList>
            <consortium name="Consortium for Microbial Forensics and Genomics (microFORGE)"/>
            <person name="Knight B.M."/>
            <person name="Roberts D.P."/>
            <person name="Lin D."/>
            <person name="Hari K."/>
            <person name="Fletcher J."/>
            <person name="Melcher U."/>
            <person name="Blagden T."/>
            <person name="Luster D.G."/>
            <person name="Sechler A.J."/>
            <person name="Schneider W.L."/>
            <person name="Winegar R.A."/>
        </authorList>
    </citation>
    <scope>NUCLEOTIDE SEQUENCE [LARGE SCALE GENOMIC DNA]</scope>
    <source>
        <strain evidence="2 3">FH142</strain>
    </source>
</reference>
<accession>A0A0C5BFA4</accession>
<organism evidence="2 3">
    <name type="scientific">Rathayibacter toxicus</name>
    <dbReference type="NCBI Taxonomy" id="145458"/>
    <lineage>
        <taxon>Bacteria</taxon>
        <taxon>Bacillati</taxon>
        <taxon>Actinomycetota</taxon>
        <taxon>Actinomycetes</taxon>
        <taxon>Micrococcales</taxon>
        <taxon>Microbacteriaceae</taxon>
        <taxon>Rathayibacter</taxon>
    </lineage>
</organism>
<dbReference type="Proteomes" id="UP000052979">
    <property type="component" value="Unassembled WGS sequence"/>
</dbReference>
<protein>
    <submittedName>
        <fullName evidence="2">Uncharacterized protein</fullName>
    </submittedName>
</protein>
<comment type="caution">
    <text evidence="2">The sequence shown here is derived from an EMBL/GenBank/DDBJ whole genome shotgun (WGS) entry which is preliminary data.</text>
</comment>
<feature type="transmembrane region" description="Helical" evidence="1">
    <location>
        <begin position="17"/>
        <end position="36"/>
    </location>
</feature>
<dbReference type="EMBL" id="LBFI01000001">
    <property type="protein sequence ID" value="KKM47366.1"/>
    <property type="molecule type" value="Genomic_DNA"/>
</dbReference>
<keyword evidence="1" id="KW-0812">Transmembrane</keyword>
<dbReference type="AlphaFoldDB" id="A0A0C5BFA4"/>
<evidence type="ECO:0000313" key="3">
    <source>
        <dbReference type="Proteomes" id="UP000052979"/>
    </source>
</evidence>
<dbReference type="KEGG" id="rtc:APU90_08450"/>